<dbReference type="OrthoDB" id="411785at2759"/>
<dbReference type="GO" id="GO:0006281">
    <property type="term" value="P:DNA repair"/>
    <property type="evidence" value="ECO:0007669"/>
    <property type="project" value="UniProtKB-KW"/>
</dbReference>
<gene>
    <name evidence="9" type="ORF">UMAG_01790</name>
</gene>
<dbReference type="Gene3D" id="2.40.50.140">
    <property type="entry name" value="Nucleic acid-binding proteins"/>
    <property type="match status" value="1"/>
</dbReference>
<dbReference type="GO" id="GO:0006310">
    <property type="term" value="P:DNA recombination"/>
    <property type="evidence" value="ECO:0007669"/>
    <property type="project" value="InterPro"/>
</dbReference>
<name>A0A0D1E8A3_MYCMD</name>
<dbReference type="KEGG" id="uma:UMAG_01790"/>
<keyword evidence="2" id="KW-0436">Ligase</keyword>
<evidence type="ECO:0000256" key="1">
    <source>
        <dbReference type="ARBA" id="ARBA00001968"/>
    </source>
</evidence>
<feature type="compositionally biased region" description="Acidic residues" evidence="6">
    <location>
        <begin position="212"/>
        <end position="221"/>
    </location>
</feature>
<dbReference type="PROSITE" id="PS00333">
    <property type="entry name" value="DNA_LIGASE_A2"/>
    <property type="match status" value="1"/>
</dbReference>
<comment type="cofactor">
    <cofactor evidence="1">
        <name>a divalent metal cation</name>
        <dbReference type="ChEBI" id="CHEBI:60240"/>
    </cofactor>
</comment>
<feature type="region of interest" description="Disordered" evidence="6">
    <location>
        <begin position="525"/>
        <end position="569"/>
    </location>
</feature>
<dbReference type="Gene3D" id="3.30.470.30">
    <property type="entry name" value="DNA ligase/mRNA capping enzyme"/>
    <property type="match status" value="2"/>
</dbReference>
<dbReference type="PANTHER" id="PTHR47810:SF1">
    <property type="entry name" value="DNA LIGASE B"/>
    <property type="match status" value="1"/>
</dbReference>
<evidence type="ECO:0008006" key="11">
    <source>
        <dbReference type="Google" id="ProtNLM"/>
    </source>
</evidence>
<keyword evidence="3" id="KW-0235">DNA replication</keyword>
<dbReference type="GO" id="GO:0006260">
    <property type="term" value="P:DNA replication"/>
    <property type="evidence" value="ECO:0007669"/>
    <property type="project" value="UniProtKB-KW"/>
</dbReference>
<feature type="compositionally biased region" description="Polar residues" evidence="6">
    <location>
        <begin position="555"/>
        <end position="569"/>
    </location>
</feature>
<evidence type="ECO:0000256" key="6">
    <source>
        <dbReference type="SAM" id="MobiDB-lite"/>
    </source>
</evidence>
<evidence type="ECO:0000313" key="9">
    <source>
        <dbReference type="EMBL" id="KIS70625.1"/>
    </source>
</evidence>
<protein>
    <recommendedName>
        <fullName evidence="11">DNA ligase</fullName>
    </recommendedName>
</protein>
<feature type="compositionally biased region" description="Acidic residues" evidence="6">
    <location>
        <begin position="258"/>
        <end position="269"/>
    </location>
</feature>
<dbReference type="GO" id="GO:0005524">
    <property type="term" value="F:ATP binding"/>
    <property type="evidence" value="ECO:0007669"/>
    <property type="project" value="InterPro"/>
</dbReference>
<evidence type="ECO:0000256" key="3">
    <source>
        <dbReference type="ARBA" id="ARBA00022705"/>
    </source>
</evidence>
<evidence type="ECO:0000313" key="10">
    <source>
        <dbReference type="Proteomes" id="UP000000561"/>
    </source>
</evidence>
<feature type="domain" description="DNA ligase OB-like" evidence="8">
    <location>
        <begin position="713"/>
        <end position="776"/>
    </location>
</feature>
<dbReference type="Gene3D" id="3.30.1490.70">
    <property type="match status" value="1"/>
</dbReference>
<dbReference type="InterPro" id="IPR016059">
    <property type="entry name" value="DNA_ligase_ATP-dep_CS"/>
</dbReference>
<keyword evidence="4" id="KW-0227">DNA damage</keyword>
<dbReference type="GO" id="GO:0003911">
    <property type="term" value="F:DNA ligase (NAD+) activity"/>
    <property type="evidence" value="ECO:0000318"/>
    <property type="project" value="GO_Central"/>
</dbReference>
<accession>A0A0D1E8A3</accession>
<evidence type="ECO:0000256" key="4">
    <source>
        <dbReference type="ARBA" id="ARBA00022763"/>
    </source>
</evidence>
<organism evidence="9 10">
    <name type="scientific">Mycosarcoma maydis</name>
    <name type="common">Corn smut fungus</name>
    <name type="synonym">Ustilago maydis</name>
    <dbReference type="NCBI Taxonomy" id="5270"/>
    <lineage>
        <taxon>Eukaryota</taxon>
        <taxon>Fungi</taxon>
        <taxon>Dikarya</taxon>
        <taxon>Basidiomycota</taxon>
        <taxon>Ustilaginomycotina</taxon>
        <taxon>Ustilaginomycetes</taxon>
        <taxon>Ustilaginales</taxon>
        <taxon>Ustilaginaceae</taxon>
        <taxon>Mycosarcoma</taxon>
    </lineage>
</organism>
<dbReference type="eggNOG" id="ENOG502QTYC">
    <property type="taxonomic scope" value="Eukaryota"/>
</dbReference>
<dbReference type="InterPro" id="IPR012310">
    <property type="entry name" value="DNA_ligase_ATP-dep_cent"/>
</dbReference>
<sequence length="804" mass="90295">MASTMLTSISMADVIDPDTAVLHIPKMIRQDEYGYRTSNDGKDISPLTVIPLDTAFPTSKASGPASVSFVLKRFAEGYYVCSCPAWKFSTERDKMRKTCSHLKDCLGERYETERIALAKEAKSTGFDNARLRRTTSDGYHARHTHAKSVLNDHFRQLSHSQPEISLSDISKGFSGDEIRNDQGRPSIDTPSRDFPASPTQARPTHVQNELNSDTETEDEEVVASQANQSRPSGPTSARSTTPISKTHVGNNRRAYNDHDDDEYGFDPEDVQMSPSKRARRGNRSNYNSDDEKVSLLLAKPWLLDADPSKPRSKPMDPTGWWVSEKLDGVRAFWDGQRLYSRQKIEWNAPSWWKNRLPKDITLDGELWMARGAFDQTSQICRTTVRLGRLRTFSHFLERDSIERQWLREQAGGRLASQERLREARSSLSLLRSTRPEKSVRFAEGGATSNSATPSSNWKSWKQSLGCRQRGLPVKLRSSSRFAVAGSFLRVLFGSHSSDASRPRSVKRASLLRSIVKRCPKCGKIVKRKDGGAPDTPEPDSANADQAVSQPPLPSMTETCISTSNVSSSRRPLNYSTLRILSSGRTLPSAYTHVCRRNVKSSNEWNRIKFMIFDSPSMGSRPVEERWAEIEKRFGSTEWLDIDSLEGPQVKLVKHIRCESRSHLDQLMESVELKGGEGLMLRQPKSKYEGKRGNTLFKLKSWYDAEAEVIGYAEGTGKHEGRTGALVARMACGTVFRVGTGMSDAQREQPPPIGSIINYRFFELSEDGYPRFPAFRGIARDKTKPKDAVVRPRASALRSAENQVQ</sequence>
<proteinExistence type="predicted"/>
<keyword evidence="10" id="KW-1185">Reference proteome</keyword>
<dbReference type="EMBL" id="CM003142">
    <property type="protein sequence ID" value="KIS70625.1"/>
    <property type="molecule type" value="Genomic_DNA"/>
</dbReference>
<dbReference type="InterPro" id="IPR029319">
    <property type="entry name" value="DNA_ligase_OB"/>
</dbReference>
<dbReference type="CDD" id="cd08041">
    <property type="entry name" value="OBF_kDNA_ligase_like"/>
    <property type="match status" value="1"/>
</dbReference>
<dbReference type="Pfam" id="PF14743">
    <property type="entry name" value="DNA_ligase_OB_2"/>
    <property type="match status" value="1"/>
</dbReference>
<dbReference type="RefSeq" id="XP_011387745.1">
    <property type="nucleotide sequence ID" value="XM_011389443.1"/>
</dbReference>
<dbReference type="SUPFAM" id="SSF56091">
    <property type="entry name" value="DNA ligase/mRNA capping enzyme, catalytic domain"/>
    <property type="match status" value="2"/>
</dbReference>
<dbReference type="AlphaFoldDB" id="A0A0D1E8A3"/>
<dbReference type="PANTHER" id="PTHR47810">
    <property type="entry name" value="DNA LIGASE"/>
    <property type="match status" value="1"/>
</dbReference>
<evidence type="ECO:0000259" key="8">
    <source>
        <dbReference type="Pfam" id="PF14743"/>
    </source>
</evidence>
<feature type="region of interest" description="Disordered" evidence="6">
    <location>
        <begin position="781"/>
        <end position="804"/>
    </location>
</feature>
<feature type="region of interest" description="Disordered" evidence="6">
    <location>
        <begin position="161"/>
        <end position="288"/>
    </location>
</feature>
<dbReference type="GeneID" id="23562691"/>
<reference evidence="9 10" key="1">
    <citation type="journal article" date="2006" name="Nature">
        <title>Insights from the genome of the biotrophic fungal plant pathogen Ustilago maydis.</title>
        <authorList>
            <person name="Kamper J."/>
            <person name="Kahmann R."/>
            <person name="Bolker M."/>
            <person name="Ma L.J."/>
            <person name="Brefort T."/>
            <person name="Saville B.J."/>
            <person name="Banuett F."/>
            <person name="Kronstad J.W."/>
            <person name="Gold S.E."/>
            <person name="Muller O."/>
            <person name="Perlin M.H."/>
            <person name="Wosten H.A."/>
            <person name="de Vries R."/>
            <person name="Ruiz-Herrera J."/>
            <person name="Reynaga-Pena C.G."/>
            <person name="Snetselaar K."/>
            <person name="McCann M."/>
            <person name="Perez-Martin J."/>
            <person name="Feldbrugge M."/>
            <person name="Basse C.W."/>
            <person name="Steinberg G."/>
            <person name="Ibeas J.I."/>
            <person name="Holloman W."/>
            <person name="Guzman P."/>
            <person name="Farman M."/>
            <person name="Stajich J.E."/>
            <person name="Sentandreu R."/>
            <person name="Gonzalez-Prieto J.M."/>
            <person name="Kennell J.C."/>
            <person name="Molina L."/>
            <person name="Schirawski J."/>
            <person name="Mendoza-Mendoza A."/>
            <person name="Greilinger D."/>
            <person name="Munch K."/>
            <person name="Rossel N."/>
            <person name="Scherer M."/>
            <person name="Vranes M."/>
            <person name="Ladendorf O."/>
            <person name="Vincon V."/>
            <person name="Fuchs U."/>
            <person name="Sandrock B."/>
            <person name="Meng S."/>
            <person name="Ho E.C."/>
            <person name="Cahill M.J."/>
            <person name="Boyce K.J."/>
            <person name="Klose J."/>
            <person name="Klosterman S.J."/>
            <person name="Deelstra H.J."/>
            <person name="Ortiz-Castellanos L."/>
            <person name="Li W."/>
            <person name="Sanchez-Alonso P."/>
            <person name="Schreier P.H."/>
            <person name="Hauser-Hahn I."/>
            <person name="Vaupel M."/>
            <person name="Koopmann E."/>
            <person name="Friedrich G."/>
            <person name="Voss H."/>
            <person name="Schluter T."/>
            <person name="Margolis J."/>
            <person name="Platt D."/>
            <person name="Swimmer C."/>
            <person name="Gnirke A."/>
            <person name="Chen F."/>
            <person name="Vysotskaia V."/>
            <person name="Mannhaupt G."/>
            <person name="Guldener U."/>
            <person name="Munsterkotter M."/>
            <person name="Haase D."/>
            <person name="Oesterheld M."/>
            <person name="Mewes H.W."/>
            <person name="Mauceli E.W."/>
            <person name="DeCaprio D."/>
            <person name="Wade C.M."/>
            <person name="Butler J."/>
            <person name="Young S."/>
            <person name="Jaffe D.B."/>
            <person name="Calvo S."/>
            <person name="Nusbaum C."/>
            <person name="Galagan J."/>
            <person name="Birren B.W."/>
        </authorList>
    </citation>
    <scope>NUCLEOTIDE SEQUENCE [LARGE SCALE GENOMIC DNA]</scope>
    <source>
        <strain evidence="10">DSM 14603 / FGSC 9021 / UM521</strain>
    </source>
</reference>
<dbReference type="OMA" id="MIRQDEY"/>
<keyword evidence="5" id="KW-0234">DNA repair</keyword>
<feature type="domain" description="ATP-dependent DNA ligase family profile" evidence="7">
    <location>
        <begin position="612"/>
        <end position="699"/>
    </location>
</feature>
<dbReference type="Pfam" id="PF01068">
    <property type="entry name" value="DNA_ligase_A_M"/>
    <property type="match status" value="1"/>
</dbReference>
<dbReference type="Proteomes" id="UP000000561">
    <property type="component" value="Chromosome 3"/>
</dbReference>
<dbReference type="InterPro" id="IPR050326">
    <property type="entry name" value="NAD_dep_DNA_ligaseB"/>
</dbReference>
<feature type="compositionally biased region" description="Polar residues" evidence="6">
    <location>
        <begin position="224"/>
        <end position="249"/>
    </location>
</feature>
<evidence type="ECO:0000256" key="2">
    <source>
        <dbReference type="ARBA" id="ARBA00022598"/>
    </source>
</evidence>
<dbReference type="InParanoid" id="A0A0D1E8A3"/>
<evidence type="ECO:0000256" key="5">
    <source>
        <dbReference type="ARBA" id="ARBA00023204"/>
    </source>
</evidence>
<dbReference type="GO" id="GO:0003910">
    <property type="term" value="F:DNA ligase (ATP) activity"/>
    <property type="evidence" value="ECO:0007669"/>
    <property type="project" value="InterPro"/>
</dbReference>
<dbReference type="VEuPathDB" id="FungiDB:UMAG_01790"/>
<feature type="compositionally biased region" description="Polar residues" evidence="6">
    <location>
        <begin position="197"/>
        <end position="211"/>
    </location>
</feature>
<dbReference type="STRING" id="237631.A0A0D1E8A3"/>
<evidence type="ECO:0000259" key="7">
    <source>
        <dbReference type="Pfam" id="PF01068"/>
    </source>
</evidence>
<dbReference type="SUPFAM" id="SSF50249">
    <property type="entry name" value="Nucleic acid-binding proteins"/>
    <property type="match status" value="1"/>
</dbReference>
<dbReference type="InterPro" id="IPR012340">
    <property type="entry name" value="NA-bd_OB-fold"/>
</dbReference>